<dbReference type="Proteomes" id="UP000094565">
    <property type="component" value="Chromosome 1"/>
</dbReference>
<dbReference type="InterPro" id="IPR029071">
    <property type="entry name" value="Ubiquitin-like_domsf"/>
</dbReference>
<name>A0A1B2J9X8_PICPA</name>
<evidence type="ECO:0000256" key="3">
    <source>
        <dbReference type="ARBA" id="ARBA00022833"/>
    </source>
</evidence>
<evidence type="ECO:0000256" key="2">
    <source>
        <dbReference type="ARBA" id="ARBA00022771"/>
    </source>
</evidence>
<keyword evidence="1" id="KW-0479">Metal-binding</keyword>
<dbReference type="Pfam" id="PF01428">
    <property type="entry name" value="zf-AN1"/>
    <property type="match status" value="1"/>
</dbReference>
<dbReference type="PROSITE" id="PS50053">
    <property type="entry name" value="UBIQUITIN_2"/>
    <property type="match status" value="1"/>
</dbReference>
<evidence type="ECO:0000256" key="4">
    <source>
        <dbReference type="SAM" id="MobiDB-lite"/>
    </source>
</evidence>
<dbReference type="GO" id="GO:0008270">
    <property type="term" value="F:zinc ion binding"/>
    <property type="evidence" value="ECO:0007669"/>
    <property type="project" value="UniProtKB-KW"/>
</dbReference>
<dbReference type="Gene3D" id="4.10.1110.10">
    <property type="entry name" value="AN1-like Zinc finger"/>
    <property type="match status" value="1"/>
</dbReference>
<accession>A0A1B2J9X8</accession>
<keyword evidence="7" id="KW-1185">Reference proteome</keyword>
<feature type="domain" description="Ubiquitin-like" evidence="5">
    <location>
        <begin position="23"/>
        <end position="104"/>
    </location>
</feature>
<feature type="region of interest" description="Disordered" evidence="4">
    <location>
        <begin position="111"/>
        <end position="130"/>
    </location>
</feature>
<gene>
    <name evidence="6" type="ORF">ATY40_BA7501791</name>
</gene>
<dbReference type="SMART" id="SM00213">
    <property type="entry name" value="UBQ"/>
    <property type="match status" value="1"/>
</dbReference>
<keyword evidence="2" id="KW-0863">Zinc-finger</keyword>
<proteinExistence type="predicted"/>
<organism evidence="6 7">
    <name type="scientific">Komagataella pastoris</name>
    <name type="common">Yeast</name>
    <name type="synonym">Pichia pastoris</name>
    <dbReference type="NCBI Taxonomy" id="4922"/>
    <lineage>
        <taxon>Eukaryota</taxon>
        <taxon>Fungi</taxon>
        <taxon>Dikarya</taxon>
        <taxon>Ascomycota</taxon>
        <taxon>Saccharomycotina</taxon>
        <taxon>Pichiomycetes</taxon>
        <taxon>Pichiales</taxon>
        <taxon>Pichiaceae</taxon>
        <taxon>Komagataella</taxon>
    </lineage>
</organism>
<dbReference type="AlphaFoldDB" id="A0A1B2J9X8"/>
<dbReference type="SUPFAM" id="SSF54236">
    <property type="entry name" value="Ubiquitin-like"/>
    <property type="match status" value="1"/>
</dbReference>
<evidence type="ECO:0000313" key="7">
    <source>
        <dbReference type="Proteomes" id="UP000094565"/>
    </source>
</evidence>
<dbReference type="EMBL" id="CP014584">
    <property type="protein sequence ID" value="ANZ74809.1"/>
    <property type="molecule type" value="Genomic_DNA"/>
</dbReference>
<dbReference type="SMART" id="SM00154">
    <property type="entry name" value="ZnF_AN1"/>
    <property type="match status" value="1"/>
</dbReference>
<keyword evidence="3" id="KW-0862">Zinc</keyword>
<evidence type="ECO:0000256" key="1">
    <source>
        <dbReference type="ARBA" id="ARBA00022723"/>
    </source>
</evidence>
<dbReference type="Pfam" id="PF00240">
    <property type="entry name" value="ubiquitin"/>
    <property type="match status" value="1"/>
</dbReference>
<protein>
    <submittedName>
        <fullName evidence="6">BA75_01791T0</fullName>
    </submittedName>
</protein>
<dbReference type="SUPFAM" id="SSF118310">
    <property type="entry name" value="AN1-like Zinc finger"/>
    <property type="match status" value="1"/>
</dbReference>
<sequence>MSHYVISSQLLPPQSIQTNISQMKVNIRISGGTSFSVTVPDNSTVQDLRTAALVAAPIDLISTRSQTPYKLIYSGKKLDLADTLTSLGVTDASTVFMVSSDTNTHSPILTPAELSTPHTNNPLASSPAIKDETGATTTTKITKVRRKSSNKRRCSYLNCMSAPLRMVGDCVHCQGKFCSKHRLLENHHCTELQTCKEQMHERNANKLTSEQTIASKV</sequence>
<evidence type="ECO:0000313" key="6">
    <source>
        <dbReference type="EMBL" id="ANZ74809.1"/>
    </source>
</evidence>
<evidence type="ECO:0000259" key="5">
    <source>
        <dbReference type="PROSITE" id="PS50053"/>
    </source>
</evidence>
<dbReference type="Gene3D" id="3.10.20.90">
    <property type="entry name" value="Phosphatidylinositol 3-kinase Catalytic Subunit, Chain A, domain 1"/>
    <property type="match status" value="1"/>
</dbReference>
<reference evidence="6 7" key="1">
    <citation type="submission" date="2016-02" db="EMBL/GenBank/DDBJ databases">
        <title>Comparative genomic and transcriptomic foundation for Pichia pastoris.</title>
        <authorList>
            <person name="Love K.R."/>
            <person name="Shah K.A."/>
            <person name="Whittaker C.A."/>
            <person name="Wu J."/>
            <person name="Bartlett M.C."/>
            <person name="Ma D."/>
            <person name="Leeson R.L."/>
            <person name="Priest M."/>
            <person name="Young S.K."/>
            <person name="Love J.C."/>
        </authorList>
    </citation>
    <scope>NUCLEOTIDE SEQUENCE [LARGE SCALE GENOMIC DNA]</scope>
    <source>
        <strain evidence="6 7">ATCC 28485</strain>
    </source>
</reference>
<dbReference type="InterPro" id="IPR000058">
    <property type="entry name" value="Znf_AN1"/>
</dbReference>
<dbReference type="OrthoDB" id="428577at2759"/>
<dbReference type="InterPro" id="IPR035896">
    <property type="entry name" value="AN1-like_Znf"/>
</dbReference>
<dbReference type="InterPro" id="IPR000626">
    <property type="entry name" value="Ubiquitin-like_dom"/>
</dbReference>